<feature type="binding site" evidence="12">
    <location>
        <position position="263"/>
    </location>
    <ligand>
        <name>an alpha-L-fucosyl-(1-&gt;2)-beta-D-galactosyl derivative</name>
        <dbReference type="ChEBI" id="CHEBI:140327"/>
    </ligand>
</feature>
<dbReference type="AlphaFoldDB" id="A0A096NRP6"/>
<feature type="signal peptide" evidence="13">
    <location>
        <begin position="1"/>
        <end position="21"/>
    </location>
</feature>
<evidence type="ECO:0000256" key="3">
    <source>
        <dbReference type="ARBA" id="ARBA00010413"/>
    </source>
</evidence>
<reference evidence="14" key="3">
    <citation type="submission" date="2025-09" db="UniProtKB">
        <authorList>
            <consortium name="Ensembl"/>
        </authorList>
    </citation>
    <scope>IDENTIFICATION</scope>
</reference>
<dbReference type="CTD" id="360203"/>
<dbReference type="STRING" id="9555.ENSPANP00000015716"/>
<evidence type="ECO:0000256" key="13">
    <source>
        <dbReference type="SAM" id="SignalP"/>
    </source>
</evidence>
<proteinExistence type="inferred from homology"/>
<feature type="chain" id="PRO_5035263113" evidence="13">
    <location>
        <begin position="22"/>
        <end position="308"/>
    </location>
</feature>
<evidence type="ECO:0000256" key="2">
    <source>
        <dbReference type="ARBA" id="ARBA00004606"/>
    </source>
</evidence>
<keyword evidence="7" id="KW-0735">Signal-anchor</keyword>
<reference evidence="14 15" key="1">
    <citation type="submission" date="2012-03" db="EMBL/GenBank/DDBJ databases">
        <title>Whole Genome Assembly of Papio anubis.</title>
        <authorList>
            <person name="Liu Y.L."/>
            <person name="Abraham K.A."/>
            <person name="Akbar H.A."/>
            <person name="Ali S.A."/>
            <person name="Anosike U.A."/>
            <person name="Aqrawi P.A."/>
            <person name="Arias F.A."/>
            <person name="Attaway T.A."/>
            <person name="Awwad R.A."/>
            <person name="Babu C.B."/>
            <person name="Bandaranaike D.B."/>
            <person name="Battles P.B."/>
            <person name="Bell A.B."/>
            <person name="Beltran B.B."/>
            <person name="Berhane-Mersha D.B."/>
            <person name="Bess C.B."/>
            <person name="Bickham C.B."/>
            <person name="Bolden T.B."/>
            <person name="Carter K.C."/>
            <person name="Chau D.C."/>
            <person name="Chavez A.C."/>
            <person name="Clerc-Blankenburg K.C."/>
            <person name="Coyle M.C."/>
            <person name="Dao M.D."/>
            <person name="Davila M.L.D."/>
            <person name="Davy-Carroll L.D."/>
            <person name="Denson S.D."/>
            <person name="Dinh H.D."/>
            <person name="Fernandez S.F."/>
            <person name="Fernando P.F."/>
            <person name="Forbes L.F."/>
            <person name="Francis C.F."/>
            <person name="Francisco L.F."/>
            <person name="Fu Q.F."/>
            <person name="Garcia-Iii R.G."/>
            <person name="Garrett T.G."/>
            <person name="Gross S.G."/>
            <person name="Gubbala S.G."/>
            <person name="Hirani K.H."/>
            <person name="Hogues M.H."/>
            <person name="Hollins B.H."/>
            <person name="Jackson L.J."/>
            <person name="Javaid M.J."/>
            <person name="Jhangiani S.J."/>
            <person name="Johnson A.J."/>
            <person name="Johnson B.J."/>
            <person name="Jones J.J."/>
            <person name="Joshi V.J."/>
            <person name="Kalu J.K."/>
            <person name="Khan N.K."/>
            <person name="Korchina V.K."/>
            <person name="Kovar C.K."/>
            <person name="Lago L.L."/>
            <person name="Lara F.L."/>
            <person name="Le T.-K.L."/>
            <person name="Lee S.L."/>
            <person name="Legall-Iii F.L."/>
            <person name="Lemon S.L."/>
            <person name="Liu J.L."/>
            <person name="Liu Y.-S.L."/>
            <person name="Liyanage D.L."/>
            <person name="Lopez J.L."/>
            <person name="Lorensuhewa L.L."/>
            <person name="Mata R.M."/>
            <person name="Mathew T.M."/>
            <person name="Mercado C.M."/>
            <person name="Mercado I.M."/>
            <person name="Morales K.M."/>
            <person name="Morgan M.M."/>
            <person name="Munidasa M.M."/>
            <person name="Ngo D.N."/>
            <person name="Nguyen L.N."/>
            <person name="Nguyen T.N."/>
            <person name="Nguyen N.N."/>
            <person name="Obregon M.O."/>
            <person name="Okwuonu G.O."/>
            <person name="Ongeri F.O."/>
            <person name="Onwere C.O."/>
            <person name="Osifeso I.O."/>
            <person name="Parra A.P."/>
            <person name="Patil S.P."/>
            <person name="Perez A.P."/>
            <person name="Perez Y.P."/>
            <person name="Pham C.P."/>
            <person name="Pu L.-L.P."/>
            <person name="Puazo M.P."/>
            <person name="Quiroz J.Q."/>
            <person name="Rouhana J.R."/>
            <person name="Ruiz M.R."/>
            <person name="Ruiz S.-J.R."/>
            <person name="Saada N.S."/>
            <person name="Santibanez J.S."/>
            <person name="Scheel M.S."/>
            <person name="Schneider B.S."/>
            <person name="Simmons D.S."/>
            <person name="Sisson I.S."/>
            <person name="Tang L.-Y.T."/>
            <person name="Thornton R.T."/>
            <person name="Tisius J.T."/>
            <person name="Toledanes G.T."/>
            <person name="Trejos Z.T."/>
            <person name="Usmani K.U."/>
            <person name="Varghese R.V."/>
            <person name="Vattathil S.V."/>
            <person name="Vee V.V."/>
            <person name="Walker D.W."/>
            <person name="Weissenberger G.W."/>
            <person name="White C.W."/>
            <person name="Williams A.W."/>
            <person name="Woodworth J.W."/>
            <person name="Wright R.W."/>
            <person name="Zhu Y.Z."/>
            <person name="Han Y.H."/>
            <person name="Newsham I.N."/>
            <person name="Nazareth L.N."/>
            <person name="Worley K.W."/>
            <person name="Muzny D.M."/>
            <person name="Rogers J.R."/>
            <person name="Gibbs R.G."/>
        </authorList>
    </citation>
    <scope>NUCLEOTIDE SEQUENCE [LARGE SCALE GENOMIC DNA]</scope>
</reference>
<evidence type="ECO:0000256" key="10">
    <source>
        <dbReference type="ARBA" id="ARBA00023180"/>
    </source>
</evidence>
<name>A0A096NRP6_PAPAN</name>
<dbReference type="Pfam" id="PF03414">
    <property type="entry name" value="Glyco_transf_6"/>
    <property type="match status" value="1"/>
</dbReference>
<gene>
    <name evidence="14" type="primary">GLT6D1</name>
</gene>
<dbReference type="Ensembl" id="ENSPANT00000028568.3">
    <property type="protein sequence ID" value="ENSPANP00000015716.3"/>
    <property type="gene ID" value="ENSPANG00000026108.3"/>
</dbReference>
<dbReference type="PANTHER" id="PTHR10462">
    <property type="entry name" value="GLYCOSYLTRANSFERASE-RELATED"/>
    <property type="match status" value="1"/>
</dbReference>
<keyword evidence="15" id="KW-1185">Reference proteome</keyword>
<keyword evidence="6" id="KW-0812">Transmembrane</keyword>
<dbReference type="RefSeq" id="XP_009186136.1">
    <property type="nucleotide sequence ID" value="XM_009187872.4"/>
</dbReference>
<dbReference type="Proteomes" id="UP000028761">
    <property type="component" value="Chromosome 13"/>
</dbReference>
<dbReference type="GO" id="GO:0031982">
    <property type="term" value="C:vesicle"/>
    <property type="evidence" value="ECO:0007669"/>
    <property type="project" value="TreeGrafter"/>
</dbReference>
<evidence type="ECO:0000256" key="8">
    <source>
        <dbReference type="ARBA" id="ARBA00022989"/>
    </source>
</evidence>
<organism evidence="14 15">
    <name type="scientific">Papio anubis</name>
    <name type="common">Olive baboon</name>
    <dbReference type="NCBI Taxonomy" id="9555"/>
    <lineage>
        <taxon>Eukaryota</taxon>
        <taxon>Metazoa</taxon>
        <taxon>Chordata</taxon>
        <taxon>Craniata</taxon>
        <taxon>Vertebrata</taxon>
        <taxon>Euteleostomi</taxon>
        <taxon>Mammalia</taxon>
        <taxon>Eutheria</taxon>
        <taxon>Euarchontoglires</taxon>
        <taxon>Primates</taxon>
        <taxon>Haplorrhini</taxon>
        <taxon>Catarrhini</taxon>
        <taxon>Cercopithecidae</taxon>
        <taxon>Cercopithecinae</taxon>
        <taxon>Papio</taxon>
    </lineage>
</organism>
<feature type="binding site" evidence="12">
    <location>
        <position position="286"/>
    </location>
    <ligand>
        <name>an alpha-L-fucosyl-(1-&gt;2)-beta-D-galactosyl derivative</name>
        <dbReference type="ChEBI" id="CHEBI:140327"/>
    </ligand>
</feature>
<evidence type="ECO:0000256" key="9">
    <source>
        <dbReference type="ARBA" id="ARBA00023136"/>
    </source>
</evidence>
<sequence length="308" mass="36388">MNSKRMLLLVLFAFSLMLVERYFRNHQVEELRLSDWFHPRKRPDVITKTDWLAPIVWEGTFDRQVLEKHYRRRNITVGLAVFATGRFAEEYLRLFLHSANKHFMTGYRVIFYIMVDAFLQLPDIEPSPLRTFKAFEVDAERWWLDGSLVYMKSLGEHITSHIQDEVDFLFSMAVNQVFQNEFGVETLGPLVAQLHAWWYFRNTKNFPYERRPTSAASIPFGQGDFYYGSLMVGGTPHNILDFIEEYLNGVIHDIKNGLNSTYEKHLNKYFYLNKPTKLLSPEYSWDLAFSPPPQIQYVKVAHDSHRKL</sequence>
<dbReference type="HOGENOM" id="CLU_062445_1_0_1"/>
<comment type="similarity">
    <text evidence="3">Belongs to the glycosyltransferase 6 family.</text>
</comment>
<keyword evidence="13" id="KW-0732">Signal</keyword>
<dbReference type="Bgee" id="ENSPANG00000026108">
    <property type="expression patterns" value="Expressed in testis and 1 other cell type or tissue"/>
</dbReference>
<keyword evidence="5" id="KW-0808">Transferase</keyword>
<dbReference type="SUPFAM" id="SSF53448">
    <property type="entry name" value="Nucleotide-diphospho-sugar transferases"/>
    <property type="match status" value="1"/>
</dbReference>
<keyword evidence="8" id="KW-1133">Transmembrane helix</keyword>
<dbReference type="OMA" id="WLAPILW"/>
<evidence type="ECO:0000256" key="12">
    <source>
        <dbReference type="PIRSR" id="PIRSR605076-2"/>
    </source>
</evidence>
<keyword evidence="10" id="KW-0325">Glycoprotein</keyword>
<evidence type="ECO:0000256" key="5">
    <source>
        <dbReference type="ARBA" id="ARBA00022679"/>
    </source>
</evidence>
<dbReference type="eggNOG" id="ENOG502RU0J">
    <property type="taxonomic scope" value="Eukaryota"/>
</dbReference>
<protein>
    <submittedName>
        <fullName evidence="14">Glycosyltransferase 6 domain containing 1</fullName>
    </submittedName>
</protein>
<dbReference type="GO" id="GO:0005794">
    <property type="term" value="C:Golgi apparatus"/>
    <property type="evidence" value="ECO:0007669"/>
    <property type="project" value="TreeGrafter"/>
</dbReference>
<dbReference type="GO" id="GO:0016758">
    <property type="term" value="F:hexosyltransferase activity"/>
    <property type="evidence" value="ECO:0007669"/>
    <property type="project" value="InterPro"/>
</dbReference>
<dbReference type="GO" id="GO:0016020">
    <property type="term" value="C:membrane"/>
    <property type="evidence" value="ECO:0007669"/>
    <property type="project" value="UniProtKB-SubCell"/>
</dbReference>
<dbReference type="GeneID" id="101004277"/>
<feature type="binding site" evidence="12">
    <location>
        <position position="195"/>
    </location>
    <ligand>
        <name>an alpha-L-fucosyl-(1-&gt;2)-beta-D-galactosyl derivative</name>
        <dbReference type="ChEBI" id="CHEBI:140327"/>
    </ligand>
</feature>
<dbReference type="GO" id="GO:0005975">
    <property type="term" value="P:carbohydrate metabolic process"/>
    <property type="evidence" value="ECO:0007669"/>
    <property type="project" value="InterPro"/>
</dbReference>
<evidence type="ECO:0000313" key="14">
    <source>
        <dbReference type="Ensembl" id="ENSPANP00000015716.3"/>
    </source>
</evidence>
<dbReference type="Gene3D" id="3.90.550.10">
    <property type="entry name" value="Spore Coat Polysaccharide Biosynthesis Protein SpsA, Chain A"/>
    <property type="match status" value="1"/>
</dbReference>
<evidence type="ECO:0000256" key="11">
    <source>
        <dbReference type="PIRSR" id="PIRSR605076-1"/>
    </source>
</evidence>
<evidence type="ECO:0000256" key="7">
    <source>
        <dbReference type="ARBA" id="ARBA00022968"/>
    </source>
</evidence>
<keyword evidence="4" id="KW-0328">Glycosyltransferase</keyword>
<dbReference type="OrthoDB" id="10013941at2759"/>
<reference evidence="14" key="2">
    <citation type="submission" date="2025-08" db="UniProtKB">
        <authorList>
            <consortium name="Ensembl"/>
        </authorList>
    </citation>
    <scope>IDENTIFICATION</scope>
</reference>
<evidence type="ECO:0000256" key="6">
    <source>
        <dbReference type="ARBA" id="ARBA00022692"/>
    </source>
</evidence>
<keyword evidence="9" id="KW-0472">Membrane</keyword>
<comment type="subcellular location">
    <subcellularLocation>
        <location evidence="2">Membrane</location>
        <topology evidence="2">Single-pass type II membrane protein</topology>
    </subcellularLocation>
</comment>
<feature type="binding site" evidence="12">
    <location>
        <position position="87"/>
    </location>
    <ligand>
        <name>UDP-N-acetyl-alpha-D-galactosamine</name>
        <dbReference type="ChEBI" id="CHEBI:67138"/>
    </ligand>
</feature>
<feature type="active site" description="Nucleophile" evidence="11">
    <location>
        <position position="263"/>
    </location>
</feature>
<accession>A0A096NRP6</accession>
<dbReference type="RefSeq" id="XP_009186135.1">
    <property type="nucleotide sequence ID" value="XM_009187871.4"/>
</dbReference>
<evidence type="ECO:0000313" key="15">
    <source>
        <dbReference type="Proteomes" id="UP000028761"/>
    </source>
</evidence>
<evidence type="ECO:0000256" key="1">
    <source>
        <dbReference type="ARBA" id="ARBA00001936"/>
    </source>
</evidence>
<dbReference type="InterPro" id="IPR005076">
    <property type="entry name" value="Glyco_trans_6"/>
</dbReference>
<dbReference type="InterPro" id="IPR029044">
    <property type="entry name" value="Nucleotide-diphossugar_trans"/>
</dbReference>
<dbReference type="FunFam" id="3.90.550.10:FF:000022">
    <property type="entry name" value="Histo-blood group ABO system transferase"/>
    <property type="match status" value="1"/>
</dbReference>
<dbReference type="PANTHER" id="PTHR10462:SF27">
    <property type="entry name" value="GLYCOSYLTRANSFERASE 6 DOMAIN-CONTAINING PROTEIN 1-RELATED"/>
    <property type="match status" value="1"/>
</dbReference>
<dbReference type="GeneTree" id="ENSGT00950000182858"/>
<evidence type="ECO:0000256" key="4">
    <source>
        <dbReference type="ARBA" id="ARBA00022676"/>
    </source>
</evidence>
<comment type="cofactor">
    <cofactor evidence="1">
        <name>Mn(2+)</name>
        <dbReference type="ChEBI" id="CHEBI:29035"/>
    </cofactor>
</comment>